<proteinExistence type="predicted"/>
<name>A0AAN9I794_CROPI</name>
<dbReference type="PANTHER" id="PTHR46328">
    <property type="entry name" value="FAR-RED IMPAIRED RESPONSIVE (FAR1) FAMILY PROTEIN-RELATED"/>
    <property type="match status" value="1"/>
</dbReference>
<dbReference type="PANTHER" id="PTHR46328:SF34">
    <property type="entry name" value="PROTEIN FAR1-RELATED SEQUENCE 5-LIKE"/>
    <property type="match status" value="1"/>
</dbReference>
<protein>
    <recommendedName>
        <fullName evidence="3">Protein FAR1-RELATED SEQUENCE</fullName>
    </recommendedName>
</protein>
<organism evidence="1 2">
    <name type="scientific">Crotalaria pallida</name>
    <name type="common">Smooth rattlebox</name>
    <name type="synonym">Crotalaria striata</name>
    <dbReference type="NCBI Taxonomy" id="3830"/>
    <lineage>
        <taxon>Eukaryota</taxon>
        <taxon>Viridiplantae</taxon>
        <taxon>Streptophyta</taxon>
        <taxon>Embryophyta</taxon>
        <taxon>Tracheophyta</taxon>
        <taxon>Spermatophyta</taxon>
        <taxon>Magnoliopsida</taxon>
        <taxon>eudicotyledons</taxon>
        <taxon>Gunneridae</taxon>
        <taxon>Pentapetalae</taxon>
        <taxon>rosids</taxon>
        <taxon>fabids</taxon>
        <taxon>Fabales</taxon>
        <taxon>Fabaceae</taxon>
        <taxon>Papilionoideae</taxon>
        <taxon>50 kb inversion clade</taxon>
        <taxon>genistoids sensu lato</taxon>
        <taxon>core genistoids</taxon>
        <taxon>Crotalarieae</taxon>
        <taxon>Crotalaria</taxon>
    </lineage>
</organism>
<evidence type="ECO:0000313" key="2">
    <source>
        <dbReference type="Proteomes" id="UP001372338"/>
    </source>
</evidence>
<accession>A0AAN9I794</accession>
<evidence type="ECO:0000313" key="1">
    <source>
        <dbReference type="EMBL" id="KAK7266275.1"/>
    </source>
</evidence>
<keyword evidence="2" id="KW-1185">Reference proteome</keyword>
<dbReference type="AlphaFoldDB" id="A0AAN9I794"/>
<gene>
    <name evidence="1" type="ORF">RIF29_18917</name>
</gene>
<evidence type="ECO:0008006" key="3">
    <source>
        <dbReference type="Google" id="ProtNLM"/>
    </source>
</evidence>
<comment type="caution">
    <text evidence="1">The sequence shown here is derived from an EMBL/GenBank/DDBJ whole genome shotgun (WGS) entry which is preliminary data.</text>
</comment>
<sequence>MDVPTVATGPVGVKIGNVHPNTSGINLGNYCADNSDDEVTAKDLVPCVGMEFETEDHAYKFYNMYAGFTGFSIRKYWRKKSKLDKEIVVSRKFTRSVVEVSSRVAECEEASAFSKDKLWVSALKLTRS</sequence>
<dbReference type="Proteomes" id="UP001372338">
    <property type="component" value="Unassembled WGS sequence"/>
</dbReference>
<reference evidence="1 2" key="1">
    <citation type="submission" date="2024-01" db="EMBL/GenBank/DDBJ databases">
        <title>The genomes of 5 underutilized Papilionoideae crops provide insights into root nodulation and disease resistanc.</title>
        <authorList>
            <person name="Yuan L."/>
        </authorList>
    </citation>
    <scope>NUCLEOTIDE SEQUENCE [LARGE SCALE GENOMIC DNA]</scope>
    <source>
        <strain evidence="1">ZHUSHIDOU_FW_LH</strain>
        <tissue evidence="1">Leaf</tissue>
    </source>
</reference>
<dbReference type="EMBL" id="JAYWIO010000004">
    <property type="protein sequence ID" value="KAK7266275.1"/>
    <property type="molecule type" value="Genomic_DNA"/>
</dbReference>